<dbReference type="InterPro" id="IPR011041">
    <property type="entry name" value="Quinoprot_gluc/sorb_DH_b-prop"/>
</dbReference>
<dbReference type="OrthoDB" id="9811395at2"/>
<dbReference type="InterPro" id="IPR036909">
    <property type="entry name" value="Cyt_c-like_dom_sf"/>
</dbReference>
<gene>
    <name evidence="6" type="ORF">SAMN05421813_12554</name>
</gene>
<evidence type="ECO:0000259" key="5">
    <source>
        <dbReference type="PROSITE" id="PS51007"/>
    </source>
</evidence>
<dbReference type="Gene3D" id="2.120.10.30">
    <property type="entry name" value="TolB, C-terminal domain"/>
    <property type="match status" value="1"/>
</dbReference>
<evidence type="ECO:0000256" key="3">
    <source>
        <dbReference type="ARBA" id="ARBA00023004"/>
    </source>
</evidence>
<dbReference type="PROSITE" id="PS51007">
    <property type="entry name" value="CYTC"/>
    <property type="match status" value="1"/>
</dbReference>
<dbReference type="AlphaFoldDB" id="A0A1G9WKN5"/>
<dbReference type="SUPFAM" id="SSF50952">
    <property type="entry name" value="Soluble quinoprotein glucose dehydrogenase"/>
    <property type="match status" value="1"/>
</dbReference>
<evidence type="ECO:0000256" key="1">
    <source>
        <dbReference type="ARBA" id="ARBA00022617"/>
    </source>
</evidence>
<dbReference type="Pfam" id="PF23500">
    <property type="entry name" value="DUF7133"/>
    <property type="match status" value="1"/>
</dbReference>
<evidence type="ECO:0000256" key="4">
    <source>
        <dbReference type="PROSITE-ProRule" id="PRU00433"/>
    </source>
</evidence>
<name>A0A1G9WKN5_9SPHI</name>
<evidence type="ECO:0000256" key="2">
    <source>
        <dbReference type="ARBA" id="ARBA00022723"/>
    </source>
</evidence>
<keyword evidence="7" id="KW-1185">Reference proteome</keyword>
<keyword evidence="2 4" id="KW-0479">Metal-binding</keyword>
<sequence>MKAILFSIPLLLVIFLQLISGGRFHGSALGNGFADTIGLKDEFSKSPVLSAEESIRKMKLEDGFSIQIVADEPLLNSPVALSFDNKGRIWVVEMENYMPDTLGTGEDLPTGKIVILSDKNRDGRMDERTVFLDSLVLPRAISFYENGILVAESPNLWFYEIANDKPVSKILVDAAYAEGGNVEHQPNGLFRALDNWIYNAKSGKRYRKKDGKWLIERTHFRGQWGISQDDQGRLFYNNNSENLQGDYFSPGLGANNENQQRVAGFSESIIKNNKVYPIRQTPGVNRAYMDGILDDSHRLVNFTAACGPVIFNSTLFGGDYYGNAFVAEPSANLIKRNIMTNTGYIVAGKQAYSGREFLASTDERFRPVNLSVGPDGALYIVDMYRGIIQHKTYLTPYLKGQIKARDLSEPLNYGRIYKIVPHGKKAKGLSFTNDSRRLLKLLAHSNGWVRNKAQQMIVDSKDKRLEIPLRKILNNTSRPLAAIHALWTMEGLSVLKKEDVLPFLKNQDWTFRMQALSVIPSMLNRENYKEFSSIFRLMLNQDDVLAAPYLAFLNSFVAAFDPIAAKQLLMDLAKKYPNNIYTSDAVISNLKNKESAFYTELAADTSLTISKRLKKVIEDQEKKSGNSVDVSKEYPKGAALFRSICQTCHGADGNGINGLAPPLNRSDWVTGDKSRLIKVILYGLSGPIKIGAKVYKSPEVSGEMPGIASNSNFSDEDIAQVANYIRNSWANKGDKISREAVSEIREKYKGRQKAFTEAEFN</sequence>
<proteinExistence type="predicted"/>
<accession>A0A1G9WKN5</accession>
<protein>
    <submittedName>
        <fullName evidence="6">Cytochrome C oxidase, cbb3-type, subunit III</fullName>
    </submittedName>
</protein>
<dbReference type="EMBL" id="FNHH01000025">
    <property type="protein sequence ID" value="SDM84605.1"/>
    <property type="molecule type" value="Genomic_DNA"/>
</dbReference>
<dbReference type="GO" id="GO:0046872">
    <property type="term" value="F:metal ion binding"/>
    <property type="evidence" value="ECO:0007669"/>
    <property type="project" value="UniProtKB-KW"/>
</dbReference>
<dbReference type="RefSeq" id="WP_090706133.1">
    <property type="nucleotide sequence ID" value="NZ_FNHH01000025.1"/>
</dbReference>
<dbReference type="InterPro" id="IPR055557">
    <property type="entry name" value="DUF7133"/>
</dbReference>
<dbReference type="SUPFAM" id="SSF46626">
    <property type="entry name" value="Cytochrome c"/>
    <property type="match status" value="1"/>
</dbReference>
<feature type="domain" description="Cytochrome c" evidence="5">
    <location>
        <begin position="632"/>
        <end position="729"/>
    </location>
</feature>
<dbReference type="InterPro" id="IPR009056">
    <property type="entry name" value="Cyt_c-like_dom"/>
</dbReference>
<reference evidence="7" key="1">
    <citation type="submission" date="2016-10" db="EMBL/GenBank/DDBJ databases">
        <authorList>
            <person name="Varghese N."/>
            <person name="Submissions S."/>
        </authorList>
    </citation>
    <scope>NUCLEOTIDE SEQUENCE [LARGE SCALE GENOMIC DNA]</scope>
    <source>
        <strain evidence="7">DSM 24536</strain>
    </source>
</reference>
<dbReference type="PANTHER" id="PTHR33546">
    <property type="entry name" value="LARGE, MULTIFUNCTIONAL SECRETED PROTEIN-RELATED"/>
    <property type="match status" value="1"/>
</dbReference>
<keyword evidence="3 4" id="KW-0408">Iron</keyword>
<dbReference type="InterPro" id="IPR011042">
    <property type="entry name" value="6-blade_b-propeller_TolB-like"/>
</dbReference>
<dbReference type="PANTHER" id="PTHR33546:SF1">
    <property type="entry name" value="LARGE, MULTIFUNCTIONAL SECRETED PROTEIN"/>
    <property type="match status" value="1"/>
</dbReference>
<dbReference type="GO" id="GO:0009055">
    <property type="term" value="F:electron transfer activity"/>
    <property type="evidence" value="ECO:0007669"/>
    <property type="project" value="InterPro"/>
</dbReference>
<dbReference type="Pfam" id="PF00034">
    <property type="entry name" value="Cytochrom_C"/>
    <property type="match status" value="1"/>
</dbReference>
<organism evidence="6 7">
    <name type="scientific">Daejeonella rubra</name>
    <dbReference type="NCBI Taxonomy" id="990371"/>
    <lineage>
        <taxon>Bacteria</taxon>
        <taxon>Pseudomonadati</taxon>
        <taxon>Bacteroidota</taxon>
        <taxon>Sphingobacteriia</taxon>
        <taxon>Sphingobacteriales</taxon>
        <taxon>Sphingobacteriaceae</taxon>
        <taxon>Daejeonella</taxon>
    </lineage>
</organism>
<dbReference type="STRING" id="990371.SAMN05421813_12554"/>
<dbReference type="Gene3D" id="1.10.760.10">
    <property type="entry name" value="Cytochrome c-like domain"/>
    <property type="match status" value="1"/>
</dbReference>
<keyword evidence="1 4" id="KW-0349">Heme</keyword>
<evidence type="ECO:0000313" key="7">
    <source>
        <dbReference type="Proteomes" id="UP000199226"/>
    </source>
</evidence>
<evidence type="ECO:0000313" key="6">
    <source>
        <dbReference type="EMBL" id="SDM84605.1"/>
    </source>
</evidence>
<dbReference type="GO" id="GO:0020037">
    <property type="term" value="F:heme binding"/>
    <property type="evidence" value="ECO:0007669"/>
    <property type="project" value="InterPro"/>
</dbReference>
<dbReference type="Proteomes" id="UP000199226">
    <property type="component" value="Unassembled WGS sequence"/>
</dbReference>